<evidence type="ECO:0000313" key="7">
    <source>
        <dbReference type="RefSeq" id="XP_035450139.2"/>
    </source>
</evidence>
<dbReference type="PANTHER" id="PTHR12327:SF0">
    <property type="entry name" value="ALPHA-TUBULIN N-ACETYLTRANSFERASE 1"/>
    <property type="match status" value="1"/>
</dbReference>
<feature type="region of interest" description="Disordered" evidence="4">
    <location>
        <begin position="295"/>
        <end position="334"/>
    </location>
</feature>
<feature type="compositionally biased region" description="Pro residues" evidence="4">
    <location>
        <begin position="295"/>
        <end position="307"/>
    </location>
</feature>
<accession>A0A9R0EPM0</accession>
<dbReference type="InterPro" id="IPR007965">
    <property type="entry name" value="GNAT_ATAT"/>
</dbReference>
<comment type="similarity">
    <text evidence="3">Belongs to the acetyltransferase ATAT1 family.</text>
</comment>
<feature type="site" description="Crucial for catalytic activity" evidence="3">
    <location>
        <position position="60"/>
    </location>
</feature>
<dbReference type="Pfam" id="PF05301">
    <property type="entry name" value="Acetyltransf_16"/>
    <property type="match status" value="1"/>
</dbReference>
<comment type="caution">
    <text evidence="3">Lacks conserved residue(s) required for the propagation of feature annotation.</text>
</comment>
<dbReference type="GO" id="GO:0005874">
    <property type="term" value="C:microtubule"/>
    <property type="evidence" value="ECO:0007669"/>
    <property type="project" value="InterPro"/>
</dbReference>
<dbReference type="RefSeq" id="XP_035450139.2">
    <property type="nucleotide sequence ID" value="XM_035594246.2"/>
</dbReference>
<dbReference type="Gene3D" id="3.40.630.30">
    <property type="match status" value="1"/>
</dbReference>
<reference evidence="7" key="1">
    <citation type="submission" date="2025-08" db="UniProtKB">
        <authorList>
            <consortium name="RefSeq"/>
        </authorList>
    </citation>
    <scope>IDENTIFICATION</scope>
    <source>
        <tissue evidence="7">Whole larval tissue</tissue>
    </source>
</reference>
<evidence type="ECO:0000259" key="5">
    <source>
        <dbReference type="PROSITE" id="PS51730"/>
    </source>
</evidence>
<feature type="domain" description="N-acetyltransferase" evidence="5">
    <location>
        <begin position="1"/>
        <end position="192"/>
    </location>
</feature>
<dbReference type="GO" id="GO:0048666">
    <property type="term" value="P:neuron development"/>
    <property type="evidence" value="ECO:0007669"/>
    <property type="project" value="UniProtKB-UniRule"/>
</dbReference>
<evidence type="ECO:0000313" key="6">
    <source>
        <dbReference type="Proteomes" id="UP000829999"/>
    </source>
</evidence>
<evidence type="ECO:0000256" key="3">
    <source>
        <dbReference type="HAMAP-Rule" id="MF_03130"/>
    </source>
</evidence>
<dbReference type="PANTHER" id="PTHR12327">
    <property type="entry name" value="ALPHA-TUBULIN N-ACETYLTRANSFERASE 1"/>
    <property type="match status" value="1"/>
</dbReference>
<dbReference type="GeneID" id="118276005"/>
<evidence type="ECO:0000256" key="1">
    <source>
        <dbReference type="ARBA" id="ARBA00022679"/>
    </source>
</evidence>
<comment type="function">
    <text evidence="3">Specifically acetylates 'Lys-40' in alpha-tubulin on the lumenal side of microtubules. Promotes microtubule destabilization and accelerates microtubule dynamics; this activity may be independent of acetylation activity. Acetylates alpha-tubulin with a slow enzymatic rate, due to a catalytic site that is not optimized for acetyl transfer. Enters the microtubule through each end and diffuses quickly throughout the lumen of microtubules. Acetylates only long/old microtubules because of its slow acetylation rate since it does not have time to act on dynamically unstable microtubules before the enzyme is released.</text>
</comment>
<dbReference type="EC" id="2.3.1.108" evidence="3"/>
<dbReference type="GO" id="GO:0070507">
    <property type="term" value="P:regulation of microtubule cytoskeleton organization"/>
    <property type="evidence" value="ECO:0007669"/>
    <property type="project" value="UniProtKB-UniRule"/>
</dbReference>
<keyword evidence="2 3" id="KW-0012">Acyltransferase</keyword>
<feature type="region of interest" description="Disordered" evidence="4">
    <location>
        <begin position="196"/>
        <end position="266"/>
    </location>
</feature>
<dbReference type="CDD" id="cd04301">
    <property type="entry name" value="NAT_SF"/>
    <property type="match status" value="1"/>
</dbReference>
<comment type="catalytic activity">
    <reaction evidence="3">
        <text>L-lysyl-[alpha-tubulin] + acetyl-CoA = N(6)-acetyl-L-lysyl-[alpha-tubulin] + CoA + H(+)</text>
        <dbReference type="Rhea" id="RHEA:15277"/>
        <dbReference type="Rhea" id="RHEA-COMP:11278"/>
        <dbReference type="Rhea" id="RHEA-COMP:11279"/>
        <dbReference type="ChEBI" id="CHEBI:15378"/>
        <dbReference type="ChEBI" id="CHEBI:29969"/>
        <dbReference type="ChEBI" id="CHEBI:57287"/>
        <dbReference type="ChEBI" id="CHEBI:57288"/>
        <dbReference type="ChEBI" id="CHEBI:61930"/>
        <dbReference type="EC" id="2.3.1.108"/>
    </reaction>
</comment>
<sequence>MDWAVPGGMPEINDVFDEVTKITSDLLPKNYSGDVRSTRAVQDLVARIIDQLGEESAAAQGLNKVITSSEKLRKNPGHIVYLLKDHRGKEGKGEIIGLLKVGRKHLFLFDNKEVVHEVEPLCVLDFYVVRDRQRMGFGRMLFDHMLHELEVMAWQMAIDGPSEKMEKFLSRNFGIEKLIRQNNNFAVAPNFFDRSDDEISSESAPVPEDEAPEASAAVANEGQPIRYYPEELWDDDDWEEPSEPEYDAEEFDPDQPPAERGDDLGARGAIRYSPVVVERPGSLAVQQAAALPALPAQPAPAAPPPADLPAAGLPSAGASAAGTPAAGASRRDSQLTDKGYFDVKYYHNKLW</sequence>
<feature type="binding site" evidence="3">
    <location>
        <begin position="126"/>
        <end position="139"/>
    </location>
    <ligand>
        <name>acetyl-CoA</name>
        <dbReference type="ChEBI" id="CHEBI:57288"/>
    </ligand>
</feature>
<evidence type="ECO:0000256" key="4">
    <source>
        <dbReference type="SAM" id="MobiDB-lite"/>
    </source>
</evidence>
<dbReference type="GO" id="GO:0019799">
    <property type="term" value="F:tubulin N-acetyltransferase activity"/>
    <property type="evidence" value="ECO:0007669"/>
    <property type="project" value="UniProtKB-UniRule"/>
</dbReference>
<proteinExistence type="inferred from homology"/>
<dbReference type="InterPro" id="IPR038746">
    <property type="entry name" value="Atat"/>
</dbReference>
<dbReference type="PROSITE" id="PS51730">
    <property type="entry name" value="GNAT_ATAT"/>
    <property type="match status" value="1"/>
</dbReference>
<evidence type="ECO:0000256" key="2">
    <source>
        <dbReference type="ARBA" id="ARBA00023315"/>
    </source>
</evidence>
<protein>
    <recommendedName>
        <fullName evidence="3">Alpha-tubulin N-acetyltransferase</fullName>
        <shortName evidence="3">Alpha-TAT</shortName>
        <shortName evidence="3">TAT</shortName>
        <ecNumber evidence="3">2.3.1.108</ecNumber>
    </recommendedName>
    <alternativeName>
        <fullName evidence="3">Acetyltransferase mec-17 homolog</fullName>
    </alternativeName>
</protein>
<dbReference type="HAMAP" id="MF_03130">
    <property type="entry name" value="mec17"/>
    <property type="match status" value="1"/>
</dbReference>
<dbReference type="AlphaFoldDB" id="A0A9R0EPM0"/>
<feature type="compositionally biased region" description="Low complexity" evidence="4">
    <location>
        <begin position="308"/>
        <end position="328"/>
    </location>
</feature>
<gene>
    <name evidence="7" type="primary">LOC118276005</name>
</gene>
<dbReference type="Proteomes" id="UP000829999">
    <property type="component" value="Chromosome 25"/>
</dbReference>
<name>A0A9R0EPM0_SPOFR</name>
<feature type="compositionally biased region" description="Acidic residues" evidence="4">
    <location>
        <begin position="231"/>
        <end position="253"/>
    </location>
</feature>
<keyword evidence="6" id="KW-1185">Reference proteome</keyword>
<organism evidence="6 7">
    <name type="scientific">Spodoptera frugiperda</name>
    <name type="common">Fall armyworm</name>
    <dbReference type="NCBI Taxonomy" id="7108"/>
    <lineage>
        <taxon>Eukaryota</taxon>
        <taxon>Metazoa</taxon>
        <taxon>Ecdysozoa</taxon>
        <taxon>Arthropoda</taxon>
        <taxon>Hexapoda</taxon>
        <taxon>Insecta</taxon>
        <taxon>Pterygota</taxon>
        <taxon>Neoptera</taxon>
        <taxon>Endopterygota</taxon>
        <taxon>Lepidoptera</taxon>
        <taxon>Glossata</taxon>
        <taxon>Ditrysia</taxon>
        <taxon>Noctuoidea</taxon>
        <taxon>Noctuidae</taxon>
        <taxon>Amphipyrinae</taxon>
        <taxon>Spodoptera</taxon>
    </lineage>
</organism>
<keyword evidence="1 3" id="KW-0808">Transferase</keyword>